<evidence type="ECO:0000313" key="7">
    <source>
        <dbReference type="EMBL" id="KYO42970.1"/>
    </source>
</evidence>
<proteinExistence type="inferred from homology"/>
<evidence type="ECO:0000256" key="1">
    <source>
        <dbReference type="ARBA" id="ARBA00004496"/>
    </source>
</evidence>
<evidence type="ECO:0000256" key="3">
    <source>
        <dbReference type="ARBA" id="ARBA00022490"/>
    </source>
</evidence>
<comment type="similarity">
    <text evidence="2 5">Belongs to the sulfotransferase 1 family.</text>
</comment>
<dbReference type="EC" id="2.8.2.-" evidence="5"/>
<reference evidence="7 8" key="1">
    <citation type="journal article" date="2012" name="Genome Biol.">
        <title>Sequencing three crocodilian genomes to illuminate the evolution of archosaurs and amniotes.</title>
        <authorList>
            <person name="St John J.A."/>
            <person name="Braun E.L."/>
            <person name="Isberg S.R."/>
            <person name="Miles L.G."/>
            <person name="Chong A.Y."/>
            <person name="Gongora J."/>
            <person name="Dalzell P."/>
            <person name="Moran C."/>
            <person name="Bed'hom B."/>
            <person name="Abzhanov A."/>
            <person name="Burgess S.C."/>
            <person name="Cooksey A.M."/>
            <person name="Castoe T.A."/>
            <person name="Crawford N.G."/>
            <person name="Densmore L.D."/>
            <person name="Drew J.C."/>
            <person name="Edwards S.V."/>
            <person name="Faircloth B.C."/>
            <person name="Fujita M.K."/>
            <person name="Greenwold M.J."/>
            <person name="Hoffmann F.G."/>
            <person name="Howard J.M."/>
            <person name="Iguchi T."/>
            <person name="Janes D.E."/>
            <person name="Khan S.Y."/>
            <person name="Kohno S."/>
            <person name="de Koning A.J."/>
            <person name="Lance S.L."/>
            <person name="McCarthy F.M."/>
            <person name="McCormack J.E."/>
            <person name="Merchant M.E."/>
            <person name="Peterson D.G."/>
            <person name="Pollock D.D."/>
            <person name="Pourmand N."/>
            <person name="Raney B.J."/>
            <person name="Roessler K.A."/>
            <person name="Sanford J.R."/>
            <person name="Sawyer R.H."/>
            <person name="Schmidt C.J."/>
            <person name="Triplett E.W."/>
            <person name="Tuberville T.D."/>
            <person name="Venegas-Anaya M."/>
            <person name="Howard J.T."/>
            <person name="Jarvis E.D."/>
            <person name="Guillette L.J.Jr."/>
            <person name="Glenn T.C."/>
            <person name="Green R.E."/>
            <person name="Ray D.A."/>
        </authorList>
    </citation>
    <scope>NUCLEOTIDE SEQUENCE [LARGE SCALE GENOMIC DNA]</scope>
    <source>
        <strain evidence="7">KSC_2009_1</strain>
    </source>
</reference>
<protein>
    <recommendedName>
        <fullName evidence="5">Sulfotransferase</fullName>
        <ecNumber evidence="5">2.8.2.-</ecNumber>
    </recommendedName>
</protein>
<comment type="subcellular location">
    <subcellularLocation>
        <location evidence="1">Cytoplasm</location>
    </subcellularLocation>
</comment>
<dbReference type="Gene3D" id="3.40.50.300">
    <property type="entry name" value="P-loop containing nucleotide triphosphate hydrolases"/>
    <property type="match status" value="1"/>
</dbReference>
<dbReference type="AlphaFoldDB" id="A0A151P233"/>
<evidence type="ECO:0000256" key="4">
    <source>
        <dbReference type="ARBA" id="ARBA00022679"/>
    </source>
</evidence>
<keyword evidence="4 5" id="KW-0808">Transferase</keyword>
<keyword evidence="8" id="KW-1185">Reference proteome</keyword>
<dbReference type="EMBL" id="AKHW03001278">
    <property type="protein sequence ID" value="KYO42970.1"/>
    <property type="molecule type" value="Genomic_DNA"/>
</dbReference>
<dbReference type="PANTHER" id="PTHR11783">
    <property type="entry name" value="SULFOTRANSFERASE SULT"/>
    <property type="match status" value="1"/>
</dbReference>
<gene>
    <name evidence="7" type="ORF">Y1Q_0012731</name>
</gene>
<name>A0A151P233_ALLMI</name>
<accession>A0A151P233</accession>
<keyword evidence="3" id="KW-0963">Cytoplasm</keyword>
<dbReference type="SUPFAM" id="SSF52540">
    <property type="entry name" value="P-loop containing nucleoside triphosphate hydrolases"/>
    <property type="match status" value="1"/>
</dbReference>
<dbReference type="Proteomes" id="UP000050525">
    <property type="component" value="Unassembled WGS sequence"/>
</dbReference>
<sequence length="304" mass="34104">MEVASGERPALVPVQGIPLIRYFAENWPLVEDFQARPDDVVICTYPKSGTTWLSEMLDMIYQDCDAQRCQRAPLHLRVPFLEFAVPDAPTGLETLSQAPPPRLIKTHLPVELLPSSFWRQGCKVLYVSRDPRDVAVSYYHFYRMAPVHPHPGPWPHFLEEFLDGKVSYGSWFTHVKGWWAKAATHPVLCLRYEDMKEAPSQQLNRVLTFLGRTLPPGGATAILAATSFTTMKANPKVNYTALPRTVMDHAVSPFLRKGEVGDWMNLFTVAQAEAFDARYQELMAGVEGPPIHPSPTPGADPVSH</sequence>
<feature type="domain" description="Sulfotransferase" evidence="6">
    <location>
        <begin position="37"/>
        <end position="285"/>
    </location>
</feature>
<organism evidence="7 8">
    <name type="scientific">Alligator mississippiensis</name>
    <name type="common">American alligator</name>
    <dbReference type="NCBI Taxonomy" id="8496"/>
    <lineage>
        <taxon>Eukaryota</taxon>
        <taxon>Metazoa</taxon>
        <taxon>Chordata</taxon>
        <taxon>Craniata</taxon>
        <taxon>Vertebrata</taxon>
        <taxon>Euteleostomi</taxon>
        <taxon>Archelosauria</taxon>
        <taxon>Archosauria</taxon>
        <taxon>Crocodylia</taxon>
        <taxon>Alligatoridae</taxon>
        <taxon>Alligatorinae</taxon>
        <taxon>Alligator</taxon>
    </lineage>
</organism>
<dbReference type="OrthoDB" id="205623at2759"/>
<dbReference type="eggNOG" id="KOG1584">
    <property type="taxonomic scope" value="Eukaryota"/>
</dbReference>
<evidence type="ECO:0000313" key="8">
    <source>
        <dbReference type="Proteomes" id="UP000050525"/>
    </source>
</evidence>
<dbReference type="GO" id="GO:0005737">
    <property type="term" value="C:cytoplasm"/>
    <property type="evidence" value="ECO:0007669"/>
    <property type="project" value="UniProtKB-SubCell"/>
</dbReference>
<dbReference type="InterPro" id="IPR000863">
    <property type="entry name" value="Sulfotransferase_dom"/>
</dbReference>
<comment type="caution">
    <text evidence="7">The sequence shown here is derived from an EMBL/GenBank/DDBJ whole genome shotgun (WGS) entry which is preliminary data.</text>
</comment>
<dbReference type="Pfam" id="PF00685">
    <property type="entry name" value="Sulfotransfer_1"/>
    <property type="match status" value="1"/>
</dbReference>
<evidence type="ECO:0000256" key="2">
    <source>
        <dbReference type="ARBA" id="ARBA00005771"/>
    </source>
</evidence>
<evidence type="ECO:0000256" key="5">
    <source>
        <dbReference type="RuleBase" id="RU361155"/>
    </source>
</evidence>
<dbReference type="GO" id="GO:0008146">
    <property type="term" value="F:sulfotransferase activity"/>
    <property type="evidence" value="ECO:0007669"/>
    <property type="project" value="InterPro"/>
</dbReference>
<evidence type="ECO:0000259" key="6">
    <source>
        <dbReference type="Pfam" id="PF00685"/>
    </source>
</evidence>
<dbReference type="KEGG" id="amj:102569463"/>
<dbReference type="FunFam" id="3.40.50.300:FF:000433">
    <property type="entry name" value="Estrogen sulfotransferase"/>
    <property type="match status" value="1"/>
</dbReference>
<dbReference type="InterPro" id="IPR027417">
    <property type="entry name" value="P-loop_NTPase"/>
</dbReference>
<dbReference type="STRING" id="8496.A0A151P233"/>